<dbReference type="PANTHER" id="PTHR48079">
    <property type="entry name" value="PROTEIN YEEZ"/>
    <property type="match status" value="1"/>
</dbReference>
<feature type="domain" description="Thioester reductase (TE)" evidence="1">
    <location>
        <begin position="5"/>
        <end position="234"/>
    </location>
</feature>
<name>A0ABS6A8L8_9GAMM</name>
<dbReference type="InterPro" id="IPR051783">
    <property type="entry name" value="NAD(P)-dependent_oxidoreduct"/>
</dbReference>
<evidence type="ECO:0000313" key="3">
    <source>
        <dbReference type="Proteomes" id="UP000753376"/>
    </source>
</evidence>
<dbReference type="Pfam" id="PF07993">
    <property type="entry name" value="NAD_binding_4"/>
    <property type="match status" value="1"/>
</dbReference>
<reference evidence="2 3" key="1">
    <citation type="submission" date="2021-05" db="EMBL/GenBank/DDBJ databases">
        <title>Draft genomes of bacteria isolated from model marine particles.</title>
        <authorList>
            <person name="Datta M.S."/>
            <person name="Schwartzman J.A."/>
            <person name="Enke T.N."/>
            <person name="Saavedra J."/>
            <person name="Cermak N."/>
            <person name="Cordero O.X."/>
        </authorList>
    </citation>
    <scope>NUCLEOTIDE SEQUENCE [LARGE SCALE GENOMIC DNA]</scope>
    <source>
        <strain evidence="2 3">D2M19</strain>
    </source>
</reference>
<protein>
    <submittedName>
        <fullName evidence="2">SDR family oxidoreductase</fullName>
    </submittedName>
</protein>
<dbReference type="EMBL" id="JAHKPV010000019">
    <property type="protein sequence ID" value="MBU2874518.1"/>
    <property type="molecule type" value="Genomic_DNA"/>
</dbReference>
<comment type="caution">
    <text evidence="2">The sequence shown here is derived from an EMBL/GenBank/DDBJ whole genome shotgun (WGS) entry which is preliminary data.</text>
</comment>
<dbReference type="Proteomes" id="UP000753376">
    <property type="component" value="Unassembled WGS sequence"/>
</dbReference>
<dbReference type="RefSeq" id="WP_216008357.1">
    <property type="nucleotide sequence ID" value="NZ_JAHKPV010000019.1"/>
</dbReference>
<sequence>MNLLITGATGFIGRHLCAHLTAQHHTVVALMRRPHELPNLQASVYSLGGRGTLIKAISGDLAKPKLGITESLAEVDAIIHLGARFAWQLEYESAYTTNVEGSLAIAELARELGCRLVFISGFMLENLQHLNQLGINPAQPERTNWRKVYRHAGAYEASKLEAALKVRSFAAKTALDMVEVQPATVAGHSHTGELDAAQPLFQLIDNLSRGRLALVPGTSEHWLPLTTVDHLVALITAAAIAKNVPERLLCLDSDTPTLQQMLALVGGSIGVKPPRRYVPIPVLRALLSIPGIPKLMNTYPEALNFIQTKRFDTSITDQFLEHQELLRPEIGLAIEASARWYQQSALDKRRA</sequence>
<keyword evidence="3" id="KW-1185">Reference proteome</keyword>
<evidence type="ECO:0000313" key="2">
    <source>
        <dbReference type="EMBL" id="MBU2874518.1"/>
    </source>
</evidence>
<evidence type="ECO:0000259" key="1">
    <source>
        <dbReference type="Pfam" id="PF07993"/>
    </source>
</evidence>
<dbReference type="InterPro" id="IPR013120">
    <property type="entry name" value="FAR_NAD-bd"/>
</dbReference>
<organism evidence="2 3">
    <name type="scientific">Marinobacter salexigens</name>
    <dbReference type="NCBI Taxonomy" id="1925763"/>
    <lineage>
        <taxon>Bacteria</taxon>
        <taxon>Pseudomonadati</taxon>
        <taxon>Pseudomonadota</taxon>
        <taxon>Gammaproteobacteria</taxon>
        <taxon>Pseudomonadales</taxon>
        <taxon>Marinobacteraceae</taxon>
        <taxon>Marinobacter</taxon>
    </lineage>
</organism>
<dbReference type="PANTHER" id="PTHR48079:SF6">
    <property type="entry name" value="NAD(P)-BINDING DOMAIN-CONTAINING PROTEIN-RELATED"/>
    <property type="match status" value="1"/>
</dbReference>
<gene>
    <name evidence="2" type="ORF">KO508_10950</name>
</gene>
<accession>A0ABS6A8L8</accession>
<proteinExistence type="predicted"/>